<evidence type="ECO:0000256" key="5">
    <source>
        <dbReference type="ARBA" id="ARBA00023237"/>
    </source>
</evidence>
<evidence type="ECO:0000256" key="2">
    <source>
        <dbReference type="ARBA" id="ARBA00006275"/>
    </source>
</evidence>
<dbReference type="InterPro" id="IPR033985">
    <property type="entry name" value="SusD-like_N"/>
</dbReference>
<sequence>MKLINFKHIKFFILVCLLTIATSCEVTDLSPANLVPEDEAYANLDRINGTVLGVYEAAQRGFYAGAVQRGYPFGAANVQQGDMRGEDMYNDQLFYEITYTNAHGINTANNNGQWISIYRLVNRINVVLKGLDGALENKILTEEEYNGFKGELLFLRALSYHELLVYFSRPYSDDPSTPGVPYRVDAVDDVSLVDEAITLGRTTVREDYELILADLDNAELLLSEGGAPFRVSKGAAIALKTRVKLHKQDWQGVIDEFLKIEDDFALTETPDGPFGSGTSEENIFSFIHSAQSNPGTNGALASMYGDPALNGRGLVKISPVIWTADFWVAGDLRRGDVRPLDSRDSTYADQYVAGAMVSSNPGSGIFTMKYSDFATTADPNPILRYAEVLLNTAEAYERLTQNSSNAVLLLNKVRNRSVPAMTPEITVGDDVLQAIFNERRIEFLAEGKRWFDIHRLSGEGIMDGIPEKAQSRSVNSIKFYTGESKITYDHDLDYEDNLFIWPIPQPEIINNPTLANQQNPGY</sequence>
<dbReference type="RefSeq" id="WP_188464636.1">
    <property type="nucleotide sequence ID" value="NZ_BAABHU010000009.1"/>
</dbReference>
<evidence type="ECO:0000259" key="8">
    <source>
        <dbReference type="Pfam" id="PF14322"/>
    </source>
</evidence>
<dbReference type="Pfam" id="PF14322">
    <property type="entry name" value="SusD-like_3"/>
    <property type="match status" value="1"/>
</dbReference>
<organism evidence="9 10">
    <name type="scientific">Marivirga lumbricoides</name>
    <dbReference type="NCBI Taxonomy" id="1046115"/>
    <lineage>
        <taxon>Bacteria</taxon>
        <taxon>Pseudomonadati</taxon>
        <taxon>Bacteroidota</taxon>
        <taxon>Cytophagia</taxon>
        <taxon>Cytophagales</taxon>
        <taxon>Marivirgaceae</taxon>
        <taxon>Marivirga</taxon>
    </lineage>
</organism>
<evidence type="ECO:0000256" key="3">
    <source>
        <dbReference type="ARBA" id="ARBA00022729"/>
    </source>
</evidence>
<evidence type="ECO:0000256" key="6">
    <source>
        <dbReference type="SAM" id="SignalP"/>
    </source>
</evidence>
<feature type="signal peptide" evidence="6">
    <location>
        <begin position="1"/>
        <end position="26"/>
    </location>
</feature>
<name>A0ABQ1MJ72_9BACT</name>
<evidence type="ECO:0000313" key="9">
    <source>
        <dbReference type="EMBL" id="GGC41302.1"/>
    </source>
</evidence>
<evidence type="ECO:0008006" key="11">
    <source>
        <dbReference type="Google" id="ProtNLM"/>
    </source>
</evidence>
<dbReference type="SUPFAM" id="SSF48452">
    <property type="entry name" value="TPR-like"/>
    <property type="match status" value="1"/>
</dbReference>
<evidence type="ECO:0000313" key="10">
    <source>
        <dbReference type="Proteomes" id="UP000636010"/>
    </source>
</evidence>
<keyword evidence="10" id="KW-1185">Reference proteome</keyword>
<keyword evidence="3 6" id="KW-0732">Signal</keyword>
<evidence type="ECO:0000259" key="7">
    <source>
        <dbReference type="Pfam" id="PF07980"/>
    </source>
</evidence>
<dbReference type="CDD" id="cd08977">
    <property type="entry name" value="SusD"/>
    <property type="match status" value="1"/>
</dbReference>
<dbReference type="Pfam" id="PF07980">
    <property type="entry name" value="SusD_RagB"/>
    <property type="match status" value="1"/>
</dbReference>
<dbReference type="InterPro" id="IPR011990">
    <property type="entry name" value="TPR-like_helical_dom_sf"/>
</dbReference>
<dbReference type="InterPro" id="IPR012944">
    <property type="entry name" value="SusD_RagB_dom"/>
</dbReference>
<comment type="similarity">
    <text evidence="2">Belongs to the SusD family.</text>
</comment>
<proteinExistence type="inferred from homology"/>
<dbReference type="PROSITE" id="PS51257">
    <property type="entry name" value="PROKAR_LIPOPROTEIN"/>
    <property type="match status" value="1"/>
</dbReference>
<feature type="domain" description="RagB/SusD" evidence="7">
    <location>
        <begin position="369"/>
        <end position="522"/>
    </location>
</feature>
<comment type="caution">
    <text evidence="9">The sequence shown here is derived from an EMBL/GenBank/DDBJ whole genome shotgun (WGS) entry which is preliminary data.</text>
</comment>
<protein>
    <recommendedName>
        <fullName evidence="11">RagB/SusD family nutrient uptake outer membrane protein</fullName>
    </recommendedName>
</protein>
<keyword evidence="4" id="KW-0472">Membrane</keyword>
<evidence type="ECO:0000256" key="1">
    <source>
        <dbReference type="ARBA" id="ARBA00004442"/>
    </source>
</evidence>
<feature type="chain" id="PRO_5045473342" description="RagB/SusD family nutrient uptake outer membrane protein" evidence="6">
    <location>
        <begin position="27"/>
        <end position="522"/>
    </location>
</feature>
<gene>
    <name evidence="9" type="ORF">GCM10011506_28590</name>
</gene>
<evidence type="ECO:0000256" key="4">
    <source>
        <dbReference type="ARBA" id="ARBA00023136"/>
    </source>
</evidence>
<feature type="domain" description="SusD-like N-terminal" evidence="8">
    <location>
        <begin position="82"/>
        <end position="245"/>
    </location>
</feature>
<dbReference type="Proteomes" id="UP000636010">
    <property type="component" value="Unassembled WGS sequence"/>
</dbReference>
<reference evidence="10" key="1">
    <citation type="journal article" date="2019" name="Int. J. Syst. Evol. Microbiol.">
        <title>The Global Catalogue of Microorganisms (GCM) 10K type strain sequencing project: providing services to taxonomists for standard genome sequencing and annotation.</title>
        <authorList>
            <consortium name="The Broad Institute Genomics Platform"/>
            <consortium name="The Broad Institute Genome Sequencing Center for Infectious Disease"/>
            <person name="Wu L."/>
            <person name="Ma J."/>
        </authorList>
    </citation>
    <scope>NUCLEOTIDE SEQUENCE [LARGE SCALE GENOMIC DNA]</scope>
    <source>
        <strain evidence="10">CGMCC 1.10832</strain>
    </source>
</reference>
<dbReference type="Gene3D" id="1.25.40.390">
    <property type="match status" value="1"/>
</dbReference>
<keyword evidence="5" id="KW-0998">Cell outer membrane</keyword>
<accession>A0ABQ1MJ72</accession>
<comment type="subcellular location">
    <subcellularLocation>
        <location evidence="1">Cell outer membrane</location>
    </subcellularLocation>
</comment>
<dbReference type="EMBL" id="BMEC01000009">
    <property type="protein sequence ID" value="GGC41302.1"/>
    <property type="molecule type" value="Genomic_DNA"/>
</dbReference>